<dbReference type="InterPro" id="IPR004358">
    <property type="entry name" value="Sig_transdc_His_kin-like_C"/>
</dbReference>
<dbReference type="RefSeq" id="WP_121794788.1">
    <property type="nucleotide sequence ID" value="NZ_RDBF01000008.1"/>
</dbReference>
<keyword evidence="7" id="KW-0902">Two-component regulatory system</keyword>
<dbReference type="Gene3D" id="3.30.565.10">
    <property type="entry name" value="Histidine kinase-like ATPase, C-terminal domain"/>
    <property type="match status" value="1"/>
</dbReference>
<keyword evidence="11" id="KW-1185">Reference proteome</keyword>
<gene>
    <name evidence="10" type="ORF">D9V41_11895</name>
</gene>
<evidence type="ECO:0000256" key="3">
    <source>
        <dbReference type="ARBA" id="ARBA00012438"/>
    </source>
</evidence>
<dbReference type="SUPFAM" id="SSF47384">
    <property type="entry name" value="Homodimeric domain of signal transducing histidine kinase"/>
    <property type="match status" value="1"/>
</dbReference>
<dbReference type="Pfam" id="PF02518">
    <property type="entry name" value="HATPase_c"/>
    <property type="match status" value="1"/>
</dbReference>
<dbReference type="FunFam" id="1.10.287.130:FF:000001">
    <property type="entry name" value="Two-component sensor histidine kinase"/>
    <property type="match status" value="1"/>
</dbReference>
<organism evidence="10 11">
    <name type="scientific">Aeromicrobium phragmitis</name>
    <dbReference type="NCBI Taxonomy" id="2478914"/>
    <lineage>
        <taxon>Bacteria</taxon>
        <taxon>Bacillati</taxon>
        <taxon>Actinomycetota</taxon>
        <taxon>Actinomycetes</taxon>
        <taxon>Propionibacteriales</taxon>
        <taxon>Nocardioidaceae</taxon>
        <taxon>Aeromicrobium</taxon>
    </lineage>
</organism>
<dbReference type="SUPFAM" id="SSF55785">
    <property type="entry name" value="PYP-like sensor domain (PAS domain)"/>
    <property type="match status" value="1"/>
</dbReference>
<protein>
    <recommendedName>
        <fullName evidence="3">histidine kinase</fullName>
        <ecNumber evidence="3">2.7.13.3</ecNumber>
    </recommendedName>
</protein>
<dbReference type="InterPro" id="IPR050736">
    <property type="entry name" value="Sensor_HK_Regulatory"/>
</dbReference>
<dbReference type="OrthoDB" id="9813151at2"/>
<keyword evidence="6" id="KW-0418">Kinase</keyword>
<keyword evidence="4" id="KW-0597">Phosphoprotein</keyword>
<dbReference type="SMART" id="SM00387">
    <property type="entry name" value="HATPase_c"/>
    <property type="match status" value="1"/>
</dbReference>
<comment type="caution">
    <text evidence="10">The sequence shown here is derived from an EMBL/GenBank/DDBJ whole genome shotgun (WGS) entry which is preliminary data.</text>
</comment>
<evidence type="ECO:0000256" key="7">
    <source>
        <dbReference type="ARBA" id="ARBA00023012"/>
    </source>
</evidence>
<dbReference type="Proteomes" id="UP000282515">
    <property type="component" value="Unassembled WGS sequence"/>
</dbReference>
<dbReference type="Gene3D" id="1.10.287.130">
    <property type="match status" value="1"/>
</dbReference>
<evidence type="ECO:0000256" key="6">
    <source>
        <dbReference type="ARBA" id="ARBA00022777"/>
    </source>
</evidence>
<dbReference type="InterPro" id="IPR013656">
    <property type="entry name" value="PAS_4"/>
</dbReference>
<dbReference type="CDD" id="cd00082">
    <property type="entry name" value="HisKA"/>
    <property type="match status" value="1"/>
</dbReference>
<evidence type="ECO:0000256" key="2">
    <source>
        <dbReference type="ARBA" id="ARBA00004236"/>
    </source>
</evidence>
<dbReference type="Pfam" id="PF08448">
    <property type="entry name" value="PAS_4"/>
    <property type="match status" value="1"/>
</dbReference>
<evidence type="ECO:0000313" key="10">
    <source>
        <dbReference type="EMBL" id="RLV55448.1"/>
    </source>
</evidence>
<dbReference type="InterPro" id="IPR036890">
    <property type="entry name" value="HATPase_C_sf"/>
</dbReference>
<dbReference type="CDD" id="cd00130">
    <property type="entry name" value="PAS"/>
    <property type="match status" value="1"/>
</dbReference>
<reference evidence="10 11" key="1">
    <citation type="submission" date="2018-10" db="EMBL/GenBank/DDBJ databases">
        <title>Aeromicrobium sp. 9W16Y-2 whole genome shotgun sequence.</title>
        <authorList>
            <person name="Li F."/>
        </authorList>
    </citation>
    <scope>NUCLEOTIDE SEQUENCE [LARGE SCALE GENOMIC DNA]</scope>
    <source>
        <strain evidence="10 11">9W16Y-2</strain>
    </source>
</reference>
<dbReference type="PANTHER" id="PTHR43711:SF1">
    <property type="entry name" value="HISTIDINE KINASE 1"/>
    <property type="match status" value="1"/>
</dbReference>
<dbReference type="InterPro" id="IPR003594">
    <property type="entry name" value="HATPase_dom"/>
</dbReference>
<dbReference type="PROSITE" id="PS50109">
    <property type="entry name" value="HIS_KIN"/>
    <property type="match status" value="1"/>
</dbReference>
<dbReference type="PRINTS" id="PR00344">
    <property type="entry name" value="BCTRLSENSOR"/>
</dbReference>
<dbReference type="InterPro" id="IPR000014">
    <property type="entry name" value="PAS"/>
</dbReference>
<feature type="domain" description="PAS" evidence="9">
    <location>
        <begin position="1"/>
        <end position="39"/>
    </location>
</feature>
<comment type="subcellular location">
    <subcellularLocation>
        <location evidence="2">Cell membrane</location>
    </subcellularLocation>
</comment>
<dbReference type="GO" id="GO:0005886">
    <property type="term" value="C:plasma membrane"/>
    <property type="evidence" value="ECO:0007669"/>
    <property type="project" value="UniProtKB-SubCell"/>
</dbReference>
<dbReference type="EMBL" id="RDBF01000008">
    <property type="protein sequence ID" value="RLV55448.1"/>
    <property type="molecule type" value="Genomic_DNA"/>
</dbReference>
<dbReference type="InterPro" id="IPR005467">
    <property type="entry name" value="His_kinase_dom"/>
</dbReference>
<dbReference type="PANTHER" id="PTHR43711">
    <property type="entry name" value="TWO-COMPONENT HISTIDINE KINASE"/>
    <property type="match status" value="1"/>
</dbReference>
<dbReference type="PROSITE" id="PS50112">
    <property type="entry name" value="PAS"/>
    <property type="match status" value="1"/>
</dbReference>
<evidence type="ECO:0000256" key="5">
    <source>
        <dbReference type="ARBA" id="ARBA00022679"/>
    </source>
</evidence>
<dbReference type="EC" id="2.7.13.3" evidence="3"/>
<sequence length="356" mass="39176">MSFENFPDGVIVADADGVVEYVNERVREMARAVGDEMLGMHLSEAVPFDDLNGNSWFDVVRPYDGFELRKRISEHSWWSPRGSEYLITASLIRERPAGRVVQVIVSIRNARIRNQRDRERSDMVATVAHELRSPLTGIKGFTATLLSRWEQFSEEQRKFMLSTVDADADRLSRLIAELLDAARIDSGRLTLRTGPVQLDALAARVLASAFAAADDQPAPTVEGEIPVIWGDEDRITQVVTNLVENAIRHGDGLRELAVRRDGDGVVVEVSDHGSGIPVELRQRVFSRFWKSGPGAGSGLGMFIVRGVVQQHHGTIDIGTGESGGARIRVRLPINEPASLTAEAPSINSTEGPSIRH</sequence>
<proteinExistence type="predicted"/>
<dbReference type="SUPFAM" id="SSF55874">
    <property type="entry name" value="ATPase domain of HSP90 chaperone/DNA topoisomerase II/histidine kinase"/>
    <property type="match status" value="1"/>
</dbReference>
<name>A0A3L8PLP0_9ACTN</name>
<comment type="catalytic activity">
    <reaction evidence="1">
        <text>ATP + protein L-histidine = ADP + protein N-phospho-L-histidine.</text>
        <dbReference type="EC" id="2.7.13.3"/>
    </reaction>
</comment>
<dbReference type="InterPro" id="IPR036097">
    <property type="entry name" value="HisK_dim/P_sf"/>
</dbReference>
<accession>A0A3L8PLP0</accession>
<dbReference type="Pfam" id="PF00512">
    <property type="entry name" value="HisKA"/>
    <property type="match status" value="1"/>
</dbReference>
<dbReference type="GO" id="GO:0000155">
    <property type="term" value="F:phosphorelay sensor kinase activity"/>
    <property type="evidence" value="ECO:0007669"/>
    <property type="project" value="InterPro"/>
</dbReference>
<evidence type="ECO:0000259" key="9">
    <source>
        <dbReference type="PROSITE" id="PS50112"/>
    </source>
</evidence>
<evidence type="ECO:0000313" key="11">
    <source>
        <dbReference type="Proteomes" id="UP000282515"/>
    </source>
</evidence>
<feature type="domain" description="Histidine kinase" evidence="8">
    <location>
        <begin position="126"/>
        <end position="335"/>
    </location>
</feature>
<dbReference type="SMART" id="SM00388">
    <property type="entry name" value="HisKA"/>
    <property type="match status" value="1"/>
</dbReference>
<dbReference type="InterPro" id="IPR003661">
    <property type="entry name" value="HisK_dim/P_dom"/>
</dbReference>
<evidence type="ECO:0000256" key="1">
    <source>
        <dbReference type="ARBA" id="ARBA00000085"/>
    </source>
</evidence>
<dbReference type="Gene3D" id="3.30.450.20">
    <property type="entry name" value="PAS domain"/>
    <property type="match status" value="1"/>
</dbReference>
<evidence type="ECO:0000259" key="8">
    <source>
        <dbReference type="PROSITE" id="PS50109"/>
    </source>
</evidence>
<evidence type="ECO:0000256" key="4">
    <source>
        <dbReference type="ARBA" id="ARBA00022553"/>
    </source>
</evidence>
<keyword evidence="5" id="KW-0808">Transferase</keyword>
<dbReference type="AlphaFoldDB" id="A0A3L8PLP0"/>
<dbReference type="InterPro" id="IPR035965">
    <property type="entry name" value="PAS-like_dom_sf"/>
</dbReference>